<comment type="similarity">
    <text evidence="10">Belongs to the insect chemoreceptor superfamily. Heteromeric odorant receptor channel (TC 1.A.69) family.</text>
</comment>
<feature type="transmembrane region" description="Helical" evidence="10">
    <location>
        <begin position="50"/>
        <end position="72"/>
    </location>
</feature>
<keyword evidence="4 10" id="KW-0812">Transmembrane</keyword>
<keyword evidence="9 10" id="KW-0807">Transducer</keyword>
<evidence type="ECO:0000256" key="10">
    <source>
        <dbReference type="RuleBase" id="RU351113"/>
    </source>
</evidence>
<keyword evidence="8 10" id="KW-0675">Receptor</keyword>
<evidence type="ECO:0000256" key="8">
    <source>
        <dbReference type="ARBA" id="ARBA00023170"/>
    </source>
</evidence>
<reference evidence="11" key="1">
    <citation type="submission" date="2022-03" db="EMBL/GenBank/DDBJ databases">
        <authorList>
            <person name="Sayadi A."/>
        </authorList>
    </citation>
    <scope>NUCLEOTIDE SEQUENCE</scope>
</reference>
<evidence type="ECO:0000256" key="5">
    <source>
        <dbReference type="ARBA" id="ARBA00022725"/>
    </source>
</evidence>
<organism evidence="11 12">
    <name type="scientific">Acanthoscelides obtectus</name>
    <name type="common">Bean weevil</name>
    <name type="synonym">Bruchus obtectus</name>
    <dbReference type="NCBI Taxonomy" id="200917"/>
    <lineage>
        <taxon>Eukaryota</taxon>
        <taxon>Metazoa</taxon>
        <taxon>Ecdysozoa</taxon>
        <taxon>Arthropoda</taxon>
        <taxon>Hexapoda</taxon>
        <taxon>Insecta</taxon>
        <taxon>Pterygota</taxon>
        <taxon>Neoptera</taxon>
        <taxon>Endopterygota</taxon>
        <taxon>Coleoptera</taxon>
        <taxon>Polyphaga</taxon>
        <taxon>Cucujiformia</taxon>
        <taxon>Chrysomeloidea</taxon>
        <taxon>Chrysomelidae</taxon>
        <taxon>Bruchinae</taxon>
        <taxon>Bruchini</taxon>
        <taxon>Acanthoscelides</taxon>
    </lineage>
</organism>
<evidence type="ECO:0000256" key="2">
    <source>
        <dbReference type="ARBA" id="ARBA00022475"/>
    </source>
</evidence>
<name>A0A9P0KTK3_ACAOB</name>
<keyword evidence="7 10" id="KW-0472">Membrane</keyword>
<feature type="transmembrane region" description="Helical" evidence="10">
    <location>
        <begin position="297"/>
        <end position="317"/>
    </location>
</feature>
<evidence type="ECO:0000256" key="1">
    <source>
        <dbReference type="ARBA" id="ARBA00004651"/>
    </source>
</evidence>
<dbReference type="InterPro" id="IPR004117">
    <property type="entry name" value="7tm6_olfct_rcpt"/>
</dbReference>
<protein>
    <recommendedName>
        <fullName evidence="10">Odorant receptor</fullName>
    </recommendedName>
</protein>
<keyword evidence="2" id="KW-1003">Cell membrane</keyword>
<comment type="subcellular location">
    <subcellularLocation>
        <location evidence="1 10">Cell membrane</location>
        <topology evidence="1 10">Multi-pass membrane protein</topology>
    </subcellularLocation>
</comment>
<comment type="caution">
    <text evidence="11">The sequence shown here is derived from an EMBL/GenBank/DDBJ whole genome shotgun (WGS) entry which is preliminary data.</text>
</comment>
<feature type="transmembrane region" description="Helical" evidence="10">
    <location>
        <begin position="78"/>
        <end position="98"/>
    </location>
</feature>
<dbReference type="Pfam" id="PF02949">
    <property type="entry name" value="7tm_6"/>
    <property type="match status" value="1"/>
</dbReference>
<evidence type="ECO:0000256" key="7">
    <source>
        <dbReference type="ARBA" id="ARBA00023136"/>
    </source>
</evidence>
<evidence type="ECO:0000256" key="6">
    <source>
        <dbReference type="ARBA" id="ARBA00022989"/>
    </source>
</evidence>
<proteinExistence type="inferred from homology"/>
<gene>
    <name evidence="11" type="ORF">ACAOBT_LOCUS13847</name>
</gene>
<dbReference type="GO" id="GO:0005549">
    <property type="term" value="F:odorant binding"/>
    <property type="evidence" value="ECO:0007669"/>
    <property type="project" value="InterPro"/>
</dbReference>
<dbReference type="OrthoDB" id="6689673at2759"/>
<dbReference type="EMBL" id="CAKOFQ010006891">
    <property type="protein sequence ID" value="CAH1980183.1"/>
    <property type="molecule type" value="Genomic_DNA"/>
</dbReference>
<dbReference type="AlphaFoldDB" id="A0A9P0KTK3"/>
<feature type="transmembrane region" description="Helical" evidence="10">
    <location>
        <begin position="146"/>
        <end position="165"/>
    </location>
</feature>
<keyword evidence="12" id="KW-1185">Reference proteome</keyword>
<comment type="caution">
    <text evidence="10">Lacks conserved residue(s) required for the propagation of feature annotation.</text>
</comment>
<keyword evidence="5 10" id="KW-0552">Olfaction</keyword>
<dbReference type="PANTHER" id="PTHR21137:SF35">
    <property type="entry name" value="ODORANT RECEPTOR 19A-RELATED"/>
    <property type="match status" value="1"/>
</dbReference>
<dbReference type="PANTHER" id="PTHR21137">
    <property type="entry name" value="ODORANT RECEPTOR"/>
    <property type="match status" value="1"/>
</dbReference>
<dbReference type="GO" id="GO:0005886">
    <property type="term" value="C:plasma membrane"/>
    <property type="evidence" value="ECO:0007669"/>
    <property type="project" value="UniProtKB-SubCell"/>
</dbReference>
<feature type="transmembrane region" description="Helical" evidence="10">
    <location>
        <begin position="185"/>
        <end position="210"/>
    </location>
</feature>
<evidence type="ECO:0000313" key="11">
    <source>
        <dbReference type="EMBL" id="CAH1980183.1"/>
    </source>
</evidence>
<evidence type="ECO:0000256" key="3">
    <source>
        <dbReference type="ARBA" id="ARBA00022606"/>
    </source>
</evidence>
<dbReference type="GO" id="GO:0007165">
    <property type="term" value="P:signal transduction"/>
    <property type="evidence" value="ECO:0007669"/>
    <property type="project" value="UniProtKB-KW"/>
</dbReference>
<evidence type="ECO:0000313" key="12">
    <source>
        <dbReference type="Proteomes" id="UP001152888"/>
    </source>
</evidence>
<evidence type="ECO:0000256" key="4">
    <source>
        <dbReference type="ARBA" id="ARBA00022692"/>
    </source>
</evidence>
<evidence type="ECO:0000256" key="9">
    <source>
        <dbReference type="ARBA" id="ARBA00023224"/>
    </source>
</evidence>
<keyword evidence="6 10" id="KW-1133">Transmembrane helix</keyword>
<feature type="transmembrane region" description="Helical" evidence="10">
    <location>
        <begin position="252"/>
        <end position="285"/>
    </location>
</feature>
<sequence length="392" mass="45661">MLSCIVKVQDYRENIYIICSIMAHYNIRQCLKFLTIVGCNPGIQNSRLQLVLYVFSTSGSAVIILLAILLFFCSEDALTIEDIANIFSTIIAFVYVISKLTMMYTKKREVQDMLIKVDKSFWKIDDTVNPMERQTYLKITKETRQMFHLLVFLFMFWLFSTFGIYSTPMESYRPPWIPLTPLIAFENVFCVLLVITIITIDVLIMTIVILTTIQFKMVSAEVTKLFTDTSEMRYTQNTFNQKLKKLIDHHNFLLHFASLINQTFTVSMVVYVGNIVSLLCIYMYHLSIMTTPNIYTIRDFFVLLLTLYGFVICYCWPAQNFADENEKIRDSVYSSNWYEYLRFSKPILMIMKRLELKVSISAGGIANINLETCLKVVKLAVSYYMFLKNTAN</sequence>
<dbReference type="Proteomes" id="UP001152888">
    <property type="component" value="Unassembled WGS sequence"/>
</dbReference>
<accession>A0A9P0KTK3</accession>
<keyword evidence="3 10" id="KW-0716">Sensory transduction</keyword>
<dbReference type="GO" id="GO:0004984">
    <property type="term" value="F:olfactory receptor activity"/>
    <property type="evidence" value="ECO:0007669"/>
    <property type="project" value="InterPro"/>
</dbReference>